<sequence length="551" mass="60384">MRVLGIGGSVHDFSCCLVEDGRVVAAVEEERISRVKYHPLGRISVDQMRLRSVDYCLDMAGLTIDDIDHVVANDLVFPAMLRGLPRVERINHHLSHAAACYLVSPHREAAILVIDGFGSFSADGAETVSYFTGSGADITLELRHHGVVRRKRQDAPFSWRNFDFVEDSLGVFYSHVTDLLGFGAYEEGKTMGLAAYGGTGFVAAFDDLVRMRDDGTIVYRRRERDAVARFVSSRLRSAGTGDRDDFRTRADIAHATQLILERAVLRHATLLHERTGADTLCASGGVFMNCAANYRLVTEGPFREVFIHGASGDNGTGIGAALYGYHRTSGLPRTPTHDPVIYTGRSYDETECRAALTRRRGEVRFHRSDDPPRDAAVLLSRGNVTGWFQGGSEFGARALGNRSILADPRKPGMKDRINAMVKGREAFRPFAPSVLAERQHEYFDLRLDSPYMCVNAHALGGGATVPAVTHVDGSARFQTVGPAVNPAYHALLREFARLTGVGVLLNTSFNEREPIVESPDQALDCFLRTDMDCLVLGPFVVTKPGSAARPG</sequence>
<dbReference type="EMBL" id="JBCGDC010000033">
    <property type="protein sequence ID" value="MFB6394238.1"/>
    <property type="molecule type" value="Genomic_DNA"/>
</dbReference>
<feature type="domain" description="Carbamoyltransferase" evidence="2">
    <location>
        <begin position="2"/>
        <end position="73"/>
    </location>
</feature>
<name>A0ABV5CQG5_9ACTN</name>
<dbReference type="CDD" id="cd24098">
    <property type="entry name" value="ASKHA_NBD_TobZ_N"/>
    <property type="match status" value="1"/>
</dbReference>
<dbReference type="SUPFAM" id="SSF53067">
    <property type="entry name" value="Actin-like ATPase domain"/>
    <property type="match status" value="1"/>
</dbReference>
<dbReference type="Gene3D" id="3.30.420.40">
    <property type="match status" value="1"/>
</dbReference>
<protein>
    <submittedName>
        <fullName evidence="4">Carbamoyltransferase C-terminal domain-containing protein</fullName>
    </submittedName>
</protein>
<evidence type="ECO:0000259" key="2">
    <source>
        <dbReference type="Pfam" id="PF02543"/>
    </source>
</evidence>
<keyword evidence="5" id="KW-1185">Reference proteome</keyword>
<dbReference type="InterPro" id="IPR038152">
    <property type="entry name" value="Carbam_trans_C_sf"/>
</dbReference>
<proteinExistence type="inferred from homology"/>
<dbReference type="Pfam" id="PF02543">
    <property type="entry name" value="Carbam_trans_N"/>
    <property type="match status" value="2"/>
</dbReference>
<dbReference type="InterPro" id="IPR043129">
    <property type="entry name" value="ATPase_NBD"/>
</dbReference>
<feature type="domain" description="Carbamoyltransferase C-terminal" evidence="3">
    <location>
        <begin position="377"/>
        <end position="543"/>
    </location>
</feature>
<dbReference type="InterPro" id="IPR051338">
    <property type="entry name" value="NodU/CmcH_Carbamoyltrnsfr"/>
</dbReference>
<evidence type="ECO:0000313" key="4">
    <source>
        <dbReference type="EMBL" id="MFB6394238.1"/>
    </source>
</evidence>
<evidence type="ECO:0000256" key="1">
    <source>
        <dbReference type="ARBA" id="ARBA00006129"/>
    </source>
</evidence>
<dbReference type="Pfam" id="PF16861">
    <property type="entry name" value="Carbam_trans_C"/>
    <property type="match status" value="1"/>
</dbReference>
<dbReference type="Proteomes" id="UP001582793">
    <property type="component" value="Unassembled WGS sequence"/>
</dbReference>
<feature type="domain" description="Carbamoyltransferase" evidence="2">
    <location>
        <begin position="85"/>
        <end position="322"/>
    </location>
</feature>
<dbReference type="InterPro" id="IPR031730">
    <property type="entry name" value="Carbam_trans_C"/>
</dbReference>
<dbReference type="PANTHER" id="PTHR34847">
    <property type="entry name" value="NODULATION PROTEIN U"/>
    <property type="match status" value="1"/>
</dbReference>
<dbReference type="InterPro" id="IPR003696">
    <property type="entry name" value="Carbtransf_dom"/>
</dbReference>
<dbReference type="RefSeq" id="WP_375734453.1">
    <property type="nucleotide sequence ID" value="NZ_JBCGDC010000033.1"/>
</dbReference>
<comment type="similarity">
    <text evidence="1">Belongs to the NodU/CmcH family.</text>
</comment>
<evidence type="ECO:0000259" key="3">
    <source>
        <dbReference type="Pfam" id="PF16861"/>
    </source>
</evidence>
<reference evidence="4 5" key="1">
    <citation type="submission" date="2024-04" db="EMBL/GenBank/DDBJ databases">
        <title>Polymorphospora sp. isolated from Baiyangdian Lake in Xiong'an New Area.</title>
        <authorList>
            <person name="Zhang X."/>
            <person name="Liu J."/>
        </authorList>
    </citation>
    <scope>NUCLEOTIDE SEQUENCE [LARGE SCALE GENOMIC DNA]</scope>
    <source>
        <strain evidence="4 5">2-325</strain>
    </source>
</reference>
<evidence type="ECO:0000313" key="5">
    <source>
        <dbReference type="Proteomes" id="UP001582793"/>
    </source>
</evidence>
<gene>
    <name evidence="4" type="ORF">AAFH96_14125</name>
</gene>
<organism evidence="4 5">
    <name type="scientific">Polymorphospora lycopeni</name>
    <dbReference type="NCBI Taxonomy" id="3140240"/>
    <lineage>
        <taxon>Bacteria</taxon>
        <taxon>Bacillati</taxon>
        <taxon>Actinomycetota</taxon>
        <taxon>Actinomycetes</taxon>
        <taxon>Micromonosporales</taxon>
        <taxon>Micromonosporaceae</taxon>
        <taxon>Polymorphospora</taxon>
    </lineage>
</organism>
<accession>A0ABV5CQG5</accession>
<comment type="caution">
    <text evidence="4">The sequence shown here is derived from an EMBL/GenBank/DDBJ whole genome shotgun (WGS) entry which is preliminary data.</text>
</comment>
<dbReference type="Gene3D" id="3.90.870.20">
    <property type="entry name" value="Carbamoyltransferase, C-terminal domain"/>
    <property type="match status" value="1"/>
</dbReference>
<dbReference type="PANTHER" id="PTHR34847:SF1">
    <property type="entry name" value="NODULATION PROTEIN U"/>
    <property type="match status" value="1"/>
</dbReference>